<sequence>MMIDLSTMERLPKDFFLREGTIVARELLGKLLVRKYEGKILVSKIVETESYIGKIDKASHAYGGKITERVKPLYMEGGVAYVYFIYGLYHCFNIINSVEGDAQGVLIRAVEPIDGIEYMSENRYKKPYEELTRKQVVNLTSGPSKLCIALKIDKNMNTKDLINGNELYVVEDGFNNENYEIVQCKRIGIDYAEEAIDFPWRFYIKDNPFVSVKAKKDENVKITNRNR</sequence>
<dbReference type="eggNOG" id="COG2094">
    <property type="taxonomic scope" value="Bacteria"/>
</dbReference>
<evidence type="ECO:0000256" key="3">
    <source>
        <dbReference type="ARBA" id="ARBA00022801"/>
    </source>
</evidence>
<dbReference type="PANTHER" id="PTHR10429:SF0">
    <property type="entry name" value="DNA-3-METHYLADENINE GLYCOSYLASE"/>
    <property type="match status" value="1"/>
</dbReference>
<keyword evidence="7" id="KW-1185">Reference proteome</keyword>
<dbReference type="CDD" id="cd00540">
    <property type="entry name" value="AAG"/>
    <property type="match status" value="1"/>
</dbReference>
<keyword evidence="4 5" id="KW-0234">DNA repair</keyword>
<dbReference type="STRING" id="1529.SAMN04487885_13613"/>
<evidence type="ECO:0000256" key="5">
    <source>
        <dbReference type="HAMAP-Rule" id="MF_00527"/>
    </source>
</evidence>
<dbReference type="Pfam" id="PF02245">
    <property type="entry name" value="Pur_DNA_glyco"/>
    <property type="match status" value="1"/>
</dbReference>
<evidence type="ECO:0000256" key="1">
    <source>
        <dbReference type="ARBA" id="ARBA00009232"/>
    </source>
</evidence>
<dbReference type="GO" id="GO:0003677">
    <property type="term" value="F:DNA binding"/>
    <property type="evidence" value="ECO:0007669"/>
    <property type="project" value="InterPro"/>
</dbReference>
<dbReference type="HAMAP" id="MF_00527">
    <property type="entry name" value="3MGH"/>
    <property type="match status" value="1"/>
</dbReference>
<evidence type="ECO:0000256" key="4">
    <source>
        <dbReference type="ARBA" id="ARBA00023204"/>
    </source>
</evidence>
<protein>
    <recommendedName>
        <fullName evidence="5">Putative 3-methyladenine DNA glycosylase</fullName>
        <ecNumber evidence="5">3.2.2.-</ecNumber>
    </recommendedName>
</protein>
<name>A0A1I2Q4B4_9CLOT</name>
<dbReference type="AlphaFoldDB" id="A0A1I2Q4B4"/>
<dbReference type="InterPro" id="IPR003180">
    <property type="entry name" value="MPG"/>
</dbReference>
<gene>
    <name evidence="6" type="ORF">SAMN04487885_13613</name>
</gene>
<dbReference type="InterPro" id="IPR036995">
    <property type="entry name" value="MPG_sf"/>
</dbReference>
<accession>A0A1I2Q4B4</accession>
<evidence type="ECO:0000256" key="2">
    <source>
        <dbReference type="ARBA" id="ARBA00022763"/>
    </source>
</evidence>
<dbReference type="Gene3D" id="3.10.300.10">
    <property type="entry name" value="Methylpurine-DNA glycosylase (MPG)"/>
    <property type="match status" value="1"/>
</dbReference>
<organism evidence="6 7">
    <name type="scientific">Clostridium cadaveris</name>
    <dbReference type="NCBI Taxonomy" id="1529"/>
    <lineage>
        <taxon>Bacteria</taxon>
        <taxon>Bacillati</taxon>
        <taxon>Bacillota</taxon>
        <taxon>Clostridia</taxon>
        <taxon>Eubacteriales</taxon>
        <taxon>Clostridiaceae</taxon>
        <taxon>Clostridium</taxon>
    </lineage>
</organism>
<dbReference type="GO" id="GO:0006284">
    <property type="term" value="P:base-excision repair"/>
    <property type="evidence" value="ECO:0007669"/>
    <property type="project" value="InterPro"/>
</dbReference>
<dbReference type="SUPFAM" id="SSF50486">
    <property type="entry name" value="FMT C-terminal domain-like"/>
    <property type="match status" value="1"/>
</dbReference>
<comment type="similarity">
    <text evidence="1 5">Belongs to the DNA glycosylase MPG family.</text>
</comment>
<dbReference type="EC" id="3.2.2.-" evidence="5"/>
<evidence type="ECO:0000313" key="7">
    <source>
        <dbReference type="Proteomes" id="UP000182135"/>
    </source>
</evidence>
<dbReference type="NCBIfam" id="TIGR00567">
    <property type="entry name" value="3mg"/>
    <property type="match status" value="1"/>
</dbReference>
<dbReference type="Proteomes" id="UP000182135">
    <property type="component" value="Unassembled WGS sequence"/>
</dbReference>
<dbReference type="FunFam" id="3.10.300.10:FF:000001">
    <property type="entry name" value="Putative 3-methyladenine DNA glycosylase"/>
    <property type="match status" value="1"/>
</dbReference>
<keyword evidence="3 5" id="KW-0378">Hydrolase</keyword>
<dbReference type="PANTHER" id="PTHR10429">
    <property type="entry name" value="DNA-3-METHYLADENINE GLYCOSYLASE"/>
    <property type="match status" value="1"/>
</dbReference>
<dbReference type="InterPro" id="IPR011034">
    <property type="entry name" value="Formyl_transferase-like_C_sf"/>
</dbReference>
<proteinExistence type="inferred from homology"/>
<evidence type="ECO:0000313" key="6">
    <source>
        <dbReference type="EMBL" id="SFG23325.1"/>
    </source>
</evidence>
<keyword evidence="2 5" id="KW-0227">DNA damage</keyword>
<reference evidence="6 7" key="1">
    <citation type="submission" date="2016-10" db="EMBL/GenBank/DDBJ databases">
        <authorList>
            <person name="de Groot N.N."/>
        </authorList>
    </citation>
    <scope>NUCLEOTIDE SEQUENCE [LARGE SCALE GENOMIC DNA]</scope>
    <source>
        <strain evidence="6 7">NLAE-zl-G419</strain>
    </source>
</reference>
<dbReference type="EMBL" id="FOOE01000036">
    <property type="protein sequence ID" value="SFG23325.1"/>
    <property type="molecule type" value="Genomic_DNA"/>
</dbReference>
<dbReference type="GO" id="GO:0003905">
    <property type="term" value="F:alkylbase DNA N-glycosylase activity"/>
    <property type="evidence" value="ECO:0007669"/>
    <property type="project" value="InterPro"/>
</dbReference>
<dbReference type="NCBIfam" id="NF002001">
    <property type="entry name" value="PRK00802.1-1"/>
    <property type="match status" value="1"/>
</dbReference>